<feature type="non-terminal residue" evidence="1">
    <location>
        <position position="324"/>
    </location>
</feature>
<gene>
    <name evidence="1" type="ORF">FHETE_11196</name>
</gene>
<protein>
    <submittedName>
        <fullName evidence="1">Uncharacterized protein</fullName>
    </submittedName>
</protein>
<proteinExistence type="predicted"/>
<keyword evidence="2" id="KW-1185">Reference proteome</keyword>
<accession>A0A8H5WEF7</accession>
<dbReference type="EMBL" id="JAAGWQ010000432">
    <property type="protein sequence ID" value="KAF5655370.1"/>
    <property type="molecule type" value="Genomic_DNA"/>
</dbReference>
<evidence type="ECO:0000313" key="2">
    <source>
        <dbReference type="Proteomes" id="UP000567885"/>
    </source>
</evidence>
<reference evidence="1 2" key="1">
    <citation type="submission" date="2020-05" db="EMBL/GenBank/DDBJ databases">
        <title>Identification and distribution of gene clusters putatively required for synthesis of sphingolipid metabolism inhibitors in phylogenetically diverse species of the filamentous fungus Fusarium.</title>
        <authorList>
            <person name="Kim H.-S."/>
            <person name="Busman M."/>
            <person name="Brown D.W."/>
            <person name="Divon H."/>
            <person name="Uhlig S."/>
            <person name="Proctor R.H."/>
        </authorList>
    </citation>
    <scope>NUCLEOTIDE SEQUENCE [LARGE SCALE GENOMIC DNA]</scope>
    <source>
        <strain evidence="1 2">NRRL 20693</strain>
    </source>
</reference>
<comment type="caution">
    <text evidence="1">The sequence shown here is derived from an EMBL/GenBank/DDBJ whole genome shotgun (WGS) entry which is preliminary data.</text>
</comment>
<dbReference type="Proteomes" id="UP000567885">
    <property type="component" value="Unassembled WGS sequence"/>
</dbReference>
<name>A0A8H5WEF7_FUSHE</name>
<dbReference type="AlphaFoldDB" id="A0A8H5WEF7"/>
<organism evidence="1 2">
    <name type="scientific">Fusarium heterosporum</name>
    <dbReference type="NCBI Taxonomy" id="42747"/>
    <lineage>
        <taxon>Eukaryota</taxon>
        <taxon>Fungi</taxon>
        <taxon>Dikarya</taxon>
        <taxon>Ascomycota</taxon>
        <taxon>Pezizomycotina</taxon>
        <taxon>Sordariomycetes</taxon>
        <taxon>Hypocreomycetidae</taxon>
        <taxon>Hypocreales</taxon>
        <taxon>Nectriaceae</taxon>
        <taxon>Fusarium</taxon>
        <taxon>Fusarium heterosporum species complex</taxon>
    </lineage>
</organism>
<sequence>MSSIPSDLKDTIPIPAEEDVFGNTAEGESRPVPLPDPNATSASPIYQFIASKHRGKQSLKYITGQYHLINKAAIDQTKKDIDPRSPDFPSTVQELNHSQTLSAIQLSKGKVLINGQLAQHAAVHHTGIEWSHPVADDTDGMYQHGILRPIDEGTCLVGMVGSGPKDAQSMDSLQNVQTVSAFLAPHSYSLLASPSAYLTQTAADSANLSRDETWAQFWKVTIGYAVINGVGTIQVALPDLDAEYAKQTGISGTTLYAVGTPLSTNSMFTVTITVGDPSMLKDLIEGWTTTDATPGPVFRSMTILRNTQTNAMHGSYESPVLSGN</sequence>
<evidence type="ECO:0000313" key="1">
    <source>
        <dbReference type="EMBL" id="KAF5655370.1"/>
    </source>
</evidence>